<dbReference type="AlphaFoldDB" id="A0A7Z7I3X4"/>
<accession>A0A7Z7I3X4</accession>
<keyword evidence="2" id="KW-1185">Reference proteome</keyword>
<evidence type="ECO:0000313" key="1">
    <source>
        <dbReference type="EMBL" id="SOE57480.1"/>
    </source>
</evidence>
<sequence>MDPRLLRHYNTELAHLREMGAEFAQQFPKIAARLGMSGIDVADPYVERLLEGTAFLAARVQLKLEEEFPRFTQQLTHVVLPQAACPTPAMLIARLAPDLTSPNLTEGFTVPRHTALFASRAPPQTTPCEFRTSADLRLWPIELTEARYLAQVQDLPLAAMPATQALAHRVKGALRIRLATPEGLSFDALRLDALSLYFAGGDETAYRLFELVLGDTLAIVVSTPERPSRALAALPGDAASRALAALPGDAVTLPGFTGQEALLPVTPNAFEGYRVLHEYFALPERFRFARIEGLESVLPSFPTREIELTLLFATGVASLERIVAKEHVLLDCVPAINLFPKQADRALVTEASARFHVVPDRTHPLDFEVHSVTAVSGYGAHDDSEQTFYPFYADFLADRPGDAAYFTIEREPRIVPAGRRKSGARTEYIGSETYVSIVDPNAAPYRGTLRQLAFATLCTNRDLPLMMQRSGAGSDFSLDIAAPVCTVQCVSGPSRPAPVSLDAGQGWRLIDQLSLHYLSLCNGPREAAAALRALLMLHVPPADQAGRSQVAGVVSVEAKPVVRRLPMPGPIAFGRGLSIHIVVDDLAFQGASAWLFGCVLDRFFSRYVSINSFVQTVLATSARGEILRLPPRCGTRAIF</sequence>
<dbReference type="InterPro" id="IPR010272">
    <property type="entry name" value="T6SS_TssF"/>
</dbReference>
<dbReference type="PANTHER" id="PTHR35370">
    <property type="entry name" value="CYTOPLASMIC PROTEIN-RELATED-RELATED"/>
    <property type="match status" value="1"/>
</dbReference>
<dbReference type="RefSeq" id="WP_062638714.1">
    <property type="nucleotide sequence ID" value="NZ_FCOG02000038.1"/>
</dbReference>
<dbReference type="PANTHER" id="PTHR35370:SF1">
    <property type="entry name" value="TYPE VI SECRETION SYSTEM COMPONENT TSSF1"/>
    <property type="match status" value="1"/>
</dbReference>
<comment type="caution">
    <text evidence="1">The sequence shown here is derived from an EMBL/GenBank/DDBJ whole genome shotgun (WGS) entry which is preliminary data.</text>
</comment>
<organism evidence="1 2">
    <name type="scientific">Caballeronia arationis</name>
    <dbReference type="NCBI Taxonomy" id="1777142"/>
    <lineage>
        <taxon>Bacteria</taxon>
        <taxon>Pseudomonadati</taxon>
        <taxon>Pseudomonadota</taxon>
        <taxon>Betaproteobacteria</taxon>
        <taxon>Burkholderiales</taxon>
        <taxon>Burkholderiaceae</taxon>
        <taxon>Caballeronia</taxon>
    </lineage>
</organism>
<dbReference type="EMBL" id="OCSU01000001">
    <property type="protein sequence ID" value="SOE57480.1"/>
    <property type="molecule type" value="Genomic_DNA"/>
</dbReference>
<dbReference type="Proteomes" id="UP000219522">
    <property type="component" value="Unassembled WGS sequence"/>
</dbReference>
<dbReference type="Pfam" id="PF05947">
    <property type="entry name" value="T6SS_TssF"/>
    <property type="match status" value="1"/>
</dbReference>
<dbReference type="OrthoDB" id="9763676at2"/>
<reference evidence="1 2" key="1">
    <citation type="submission" date="2017-09" db="EMBL/GenBank/DDBJ databases">
        <authorList>
            <person name="Varghese N."/>
            <person name="Submissions S."/>
        </authorList>
    </citation>
    <scope>NUCLEOTIDE SEQUENCE [LARGE SCALE GENOMIC DNA]</scope>
    <source>
        <strain evidence="1 2">OK806</strain>
    </source>
</reference>
<dbReference type="NCBIfam" id="TIGR03359">
    <property type="entry name" value="VI_chp_6"/>
    <property type="match status" value="1"/>
</dbReference>
<evidence type="ECO:0000313" key="2">
    <source>
        <dbReference type="Proteomes" id="UP000219522"/>
    </source>
</evidence>
<gene>
    <name evidence="1" type="ORF">SAMN05446927_1448</name>
</gene>
<dbReference type="PIRSF" id="PIRSF028304">
    <property type="entry name" value="UCP028304"/>
    <property type="match status" value="1"/>
</dbReference>
<proteinExistence type="predicted"/>
<protein>
    <submittedName>
        <fullName evidence="1">Type VI secretion system protein ImpG</fullName>
    </submittedName>
</protein>
<name>A0A7Z7I3X4_9BURK</name>